<dbReference type="AlphaFoldDB" id="A0AAD5LEG8"/>
<keyword evidence="5" id="KW-1185">Reference proteome</keyword>
<evidence type="ECO:0000313" key="4">
    <source>
        <dbReference type="EMBL" id="KAI9561250.1"/>
    </source>
</evidence>
<dbReference type="InterPro" id="IPR012674">
    <property type="entry name" value="Calycin"/>
</dbReference>
<keyword evidence="2" id="KW-0446">Lipid-binding</keyword>
<evidence type="ECO:0000256" key="2">
    <source>
        <dbReference type="ARBA" id="ARBA00023121"/>
    </source>
</evidence>
<sequence>MASFLNKKYKLVSSDKFDEYMQELKIGFVMRKLGNSATPVVELTCEGDVYTFTTTTMLKTTTIKFKLGEEFEEERGDGAKVKSIITMDGNKMTHVMKGEPESTIIREFNGDELKAVLTVNDVVCTRIYKAE</sequence>
<dbReference type="InterPro" id="IPR031259">
    <property type="entry name" value="ILBP"/>
</dbReference>
<evidence type="ECO:0000313" key="5">
    <source>
        <dbReference type="Proteomes" id="UP000820818"/>
    </source>
</evidence>
<gene>
    <name evidence="4" type="ORF">GHT06_012206</name>
</gene>
<organism evidence="4 5">
    <name type="scientific">Daphnia sinensis</name>
    <dbReference type="NCBI Taxonomy" id="1820382"/>
    <lineage>
        <taxon>Eukaryota</taxon>
        <taxon>Metazoa</taxon>
        <taxon>Ecdysozoa</taxon>
        <taxon>Arthropoda</taxon>
        <taxon>Crustacea</taxon>
        <taxon>Branchiopoda</taxon>
        <taxon>Diplostraca</taxon>
        <taxon>Cladocera</taxon>
        <taxon>Anomopoda</taxon>
        <taxon>Daphniidae</taxon>
        <taxon>Daphnia</taxon>
        <taxon>Daphnia similis group</taxon>
    </lineage>
</organism>
<dbReference type="Gene3D" id="2.40.128.20">
    <property type="match status" value="1"/>
</dbReference>
<feature type="domain" description="Lipocalin/cytosolic fatty-acid binding" evidence="3">
    <location>
        <begin position="8"/>
        <end position="130"/>
    </location>
</feature>
<dbReference type="InterPro" id="IPR000566">
    <property type="entry name" value="Lipocln_cytosolic_FA-bd_dom"/>
</dbReference>
<accession>A0AAD5LEG8</accession>
<dbReference type="EMBL" id="WJBH02000003">
    <property type="protein sequence ID" value="KAI9561250.1"/>
    <property type="molecule type" value="Genomic_DNA"/>
</dbReference>
<protein>
    <recommendedName>
        <fullName evidence="3">Lipocalin/cytosolic fatty-acid binding domain-containing protein</fullName>
    </recommendedName>
</protein>
<evidence type="ECO:0000256" key="1">
    <source>
        <dbReference type="ARBA" id="ARBA00008390"/>
    </source>
</evidence>
<dbReference type="FunFam" id="2.40.128.20:FF:000001">
    <property type="entry name" value="Fatty acid-binding protein, adipocyte"/>
    <property type="match status" value="1"/>
</dbReference>
<dbReference type="PRINTS" id="PR00178">
    <property type="entry name" value="FATTYACIDBP"/>
</dbReference>
<dbReference type="GO" id="GO:0005504">
    <property type="term" value="F:fatty acid binding"/>
    <property type="evidence" value="ECO:0007669"/>
    <property type="project" value="UniProtKB-ARBA"/>
</dbReference>
<name>A0AAD5LEG8_9CRUS</name>
<dbReference type="SUPFAM" id="SSF50814">
    <property type="entry name" value="Lipocalins"/>
    <property type="match status" value="1"/>
</dbReference>
<dbReference type="CDD" id="cd19852">
    <property type="entry name" value="FABP_pancrustacea"/>
    <property type="match status" value="1"/>
</dbReference>
<dbReference type="Proteomes" id="UP000820818">
    <property type="component" value="Linkage Group LG3"/>
</dbReference>
<proteinExistence type="inferred from homology"/>
<dbReference type="InterPro" id="IPR000463">
    <property type="entry name" value="Fatty_acid-bd"/>
</dbReference>
<dbReference type="Pfam" id="PF00061">
    <property type="entry name" value="Lipocalin"/>
    <property type="match status" value="1"/>
</dbReference>
<evidence type="ECO:0000259" key="3">
    <source>
        <dbReference type="Pfam" id="PF00061"/>
    </source>
</evidence>
<comment type="similarity">
    <text evidence="1">Belongs to the calycin superfamily. Fatty-acid binding protein (FABP) family.</text>
</comment>
<comment type="caution">
    <text evidence="4">The sequence shown here is derived from an EMBL/GenBank/DDBJ whole genome shotgun (WGS) entry which is preliminary data.</text>
</comment>
<reference evidence="4 5" key="1">
    <citation type="submission" date="2022-05" db="EMBL/GenBank/DDBJ databases">
        <title>A multi-omics perspective on studying reproductive biology in Daphnia sinensis.</title>
        <authorList>
            <person name="Jia J."/>
        </authorList>
    </citation>
    <scope>NUCLEOTIDE SEQUENCE [LARGE SCALE GENOMIC DNA]</scope>
    <source>
        <strain evidence="4 5">WSL</strain>
    </source>
</reference>
<dbReference type="PANTHER" id="PTHR11955">
    <property type="entry name" value="FATTY ACID BINDING PROTEIN"/>
    <property type="match status" value="1"/>
</dbReference>